<accession>A0A5S3PJ44</accession>
<organism evidence="1 2">
    <name type="scientific">Sulfitobacter sabulilitoris</name>
    <dbReference type="NCBI Taxonomy" id="2562655"/>
    <lineage>
        <taxon>Bacteria</taxon>
        <taxon>Pseudomonadati</taxon>
        <taxon>Pseudomonadota</taxon>
        <taxon>Alphaproteobacteria</taxon>
        <taxon>Rhodobacterales</taxon>
        <taxon>Roseobacteraceae</taxon>
        <taxon>Sulfitobacter</taxon>
    </lineage>
</organism>
<protein>
    <recommendedName>
        <fullName evidence="3">Cold shock domain-containing protein</fullName>
    </recommendedName>
</protein>
<name>A0A5S3PJ44_9RHOB</name>
<keyword evidence="2" id="KW-1185">Reference proteome</keyword>
<dbReference type="OrthoDB" id="7868545at2"/>
<evidence type="ECO:0000313" key="1">
    <source>
        <dbReference type="EMBL" id="TMM54418.1"/>
    </source>
</evidence>
<dbReference type="AlphaFoldDB" id="A0A5S3PJ44"/>
<dbReference type="RefSeq" id="WP_138660590.1">
    <property type="nucleotide sequence ID" value="NZ_VANS01000001.1"/>
</dbReference>
<sequence>MIGVVLWSDKTSSKAVVWCEDQGELAFYDASEGGGGGHGATFEAGDVVTFDVLVRDSKRRVIDPRLIGECDGASLQDSLRERGHGPAAASRMAQVIPFGRHRSSAPASRPTRAARS</sequence>
<gene>
    <name evidence="1" type="ORF">FDT80_02150</name>
</gene>
<evidence type="ECO:0008006" key="3">
    <source>
        <dbReference type="Google" id="ProtNLM"/>
    </source>
</evidence>
<proteinExistence type="predicted"/>
<dbReference type="EMBL" id="VANS01000001">
    <property type="protein sequence ID" value="TMM54418.1"/>
    <property type="molecule type" value="Genomic_DNA"/>
</dbReference>
<evidence type="ECO:0000313" key="2">
    <source>
        <dbReference type="Proteomes" id="UP000309550"/>
    </source>
</evidence>
<comment type="caution">
    <text evidence="1">The sequence shown here is derived from an EMBL/GenBank/DDBJ whole genome shotgun (WGS) entry which is preliminary data.</text>
</comment>
<reference evidence="1 2" key="1">
    <citation type="submission" date="2019-05" db="EMBL/GenBank/DDBJ databases">
        <title>Sulfitobacter sabulilitoris sp. nov., isolated from a marine sand.</title>
        <authorList>
            <person name="Yoon J.-H."/>
        </authorList>
    </citation>
    <scope>NUCLEOTIDE SEQUENCE [LARGE SCALE GENOMIC DNA]</scope>
    <source>
        <strain evidence="1 2">HSMS-29</strain>
    </source>
</reference>
<dbReference type="Proteomes" id="UP000309550">
    <property type="component" value="Unassembled WGS sequence"/>
</dbReference>